<gene>
    <name evidence="3" type="ORF">LCGC14_1344480</name>
</gene>
<comment type="caution">
    <text evidence="3">The sequence shown here is derived from an EMBL/GenBank/DDBJ whole genome shotgun (WGS) entry which is preliminary data.</text>
</comment>
<evidence type="ECO:0000313" key="3">
    <source>
        <dbReference type="EMBL" id="KKM79979.1"/>
    </source>
</evidence>
<proteinExistence type="predicted"/>
<keyword evidence="1" id="KW-0175">Coiled coil</keyword>
<sequence length="978" mass="109415">MVDVVTSAIRSQAQQAQQQISQQQKQLARQRDQVGRQLQRLTSAQALRTLSRQAREVQTRQLGSTQQQIRQQTTQLQTSFSELERIRNLPTAQDILSAAKNQLRGDLKVARKAIRDKSIAVSALPKSIRDIVQEIREGQTDTGIIKAAEARLGQSLSEVDRQIVLDLSKGITPTEIALQVSLPKGFRELPISQPPTLQEIKVQQTLLEIPRAQSLQAVNIVNQELKKGFRLKESVKKIELKISTKLKGLGVTDKNIKRFTEGIFKPVPGLPKKEEKFTPFAKRVGLEKVEKEITEKISIPSKQVQKGFLEGAIKGARDEPVKAGLTLAAFIAIPPALRGAAALGKLTKVTPALSRVTPEGVKSLGKFALTKGLLGAYLVGSGLEVAQADTARGKGAIIGRKTTTEVVPFFLGTRIGVKGDLKLQVKQEFKKELDKLPADKRAAFEDYIKQSEVLGRFNPTVKNVKFDQVESIPNNAIPTIRKFFKDNNIAIGGSTAQTAQLKLDRKAGDIDAYVPKGKDPKQLLKQLKSQLDKAGIERVGIGGAGRVLTIKGKKAIDFNNLERLLGNIAEVTLFYIPAQNYLVKTPEGILIQRVGVQLKRKAVAGFLDPKRRATGKFKKDLKDFKSIADQMFKNAELNARRSFIFKEKRIKELEKQFGVKISRAPVISEKFIKPEVVIKKPLKVARLDKVGVGKGIKSPPLKKIDVSKPPTFRESSFVKADKLKASQKPFTRSQALPRIPSQPFKPIPSRKIAPSQPFKPSKKVPSPFFPSQPPKKPPKKPPTFLPPIIPSQPPTKPPKKIPPPFFPTKVPRRKPFEPPKRPVKIPFKPTKIKRLVGPPPKKPGYFTFYKRRGKFIKINKSPITKIQSLNLGADVADHSLANTFFIKSTRRKARPPKLLIRSNYFQITRGKFRDFKIRKGKKIPLKNKFIERRGKPRLDTIQEVNRIQADRYIKGLRKQKLKRLKPVKLKSTFGKKKK</sequence>
<dbReference type="AlphaFoldDB" id="A0A0F9KCQ9"/>
<name>A0A0F9KCQ9_9ZZZZ</name>
<feature type="region of interest" description="Disordered" evidence="2">
    <location>
        <begin position="723"/>
        <end position="824"/>
    </location>
</feature>
<accession>A0A0F9KCQ9</accession>
<evidence type="ECO:0000256" key="2">
    <source>
        <dbReference type="SAM" id="MobiDB-lite"/>
    </source>
</evidence>
<feature type="compositionally biased region" description="Pro residues" evidence="2">
    <location>
        <begin position="767"/>
        <end position="806"/>
    </location>
</feature>
<organism evidence="3">
    <name type="scientific">marine sediment metagenome</name>
    <dbReference type="NCBI Taxonomy" id="412755"/>
    <lineage>
        <taxon>unclassified sequences</taxon>
        <taxon>metagenomes</taxon>
        <taxon>ecological metagenomes</taxon>
    </lineage>
</organism>
<reference evidence="3" key="1">
    <citation type="journal article" date="2015" name="Nature">
        <title>Complex archaea that bridge the gap between prokaryotes and eukaryotes.</title>
        <authorList>
            <person name="Spang A."/>
            <person name="Saw J.H."/>
            <person name="Jorgensen S.L."/>
            <person name="Zaremba-Niedzwiedzka K."/>
            <person name="Martijn J."/>
            <person name="Lind A.E."/>
            <person name="van Eijk R."/>
            <person name="Schleper C."/>
            <person name="Guy L."/>
            <person name="Ettema T.J."/>
        </authorList>
    </citation>
    <scope>NUCLEOTIDE SEQUENCE</scope>
</reference>
<feature type="compositionally biased region" description="Low complexity" evidence="2">
    <location>
        <begin position="754"/>
        <end position="766"/>
    </location>
</feature>
<dbReference type="EMBL" id="LAZR01008254">
    <property type="protein sequence ID" value="KKM79979.1"/>
    <property type="molecule type" value="Genomic_DNA"/>
</dbReference>
<protein>
    <submittedName>
        <fullName evidence="3">Uncharacterized protein</fullName>
    </submittedName>
</protein>
<evidence type="ECO:0000256" key="1">
    <source>
        <dbReference type="SAM" id="Coils"/>
    </source>
</evidence>
<feature type="coiled-coil region" evidence="1">
    <location>
        <begin position="6"/>
        <end position="33"/>
    </location>
</feature>